<keyword evidence="2" id="KW-1185">Reference proteome</keyword>
<sequence length="140" mass="16678">METLEQLYKEFQNENICLYNPDKRVHNLPCKYCGKNFKNGDYIIQKPLDFTGAYHAECYRKLINKTNNWGDRMNINKYGIPILEKQEVDTKEICIEMISDNIYMEAANLKVEDLDCDSFRDFYGNWRGKDIKNLIELEEK</sequence>
<evidence type="ECO:0000313" key="1">
    <source>
        <dbReference type="EMBL" id="PPS22960.1"/>
    </source>
</evidence>
<dbReference type="RefSeq" id="WP_104617922.1">
    <property type="nucleotide sequence ID" value="NZ_JJMJ01000028.1"/>
</dbReference>
<gene>
    <name evidence="1" type="ORF">DJ52_01830</name>
</gene>
<comment type="caution">
    <text evidence="1">The sequence shown here is derived from an EMBL/GenBank/DDBJ whole genome shotgun (WGS) entry which is preliminary data.</text>
</comment>
<reference evidence="1 2" key="1">
    <citation type="submission" date="2014-04" db="EMBL/GenBank/DDBJ databases">
        <title>Whole genome sequence of 'Brachyspira hampsonii' D13-03603F2.</title>
        <authorList>
            <person name="Patterson A.H."/>
            <person name="Chaban B."/>
            <person name="Fernando C."/>
            <person name="Harding J.C."/>
            <person name="Hill J.E."/>
        </authorList>
    </citation>
    <scope>NUCLEOTIDE SEQUENCE [LARGE SCALE GENOMIC DNA]</scope>
    <source>
        <strain evidence="1 2">D13-03603F2</strain>
    </source>
</reference>
<proteinExistence type="predicted"/>
<accession>A0ABX5B6Q9</accession>
<protein>
    <submittedName>
        <fullName evidence="1">Uncharacterized protein</fullName>
    </submittedName>
</protein>
<organism evidence="1 2">
    <name type="scientific">Brachyspira murdochii</name>
    <dbReference type="NCBI Taxonomy" id="84378"/>
    <lineage>
        <taxon>Bacteria</taxon>
        <taxon>Pseudomonadati</taxon>
        <taxon>Spirochaetota</taxon>
        <taxon>Spirochaetia</taxon>
        <taxon>Brachyspirales</taxon>
        <taxon>Brachyspiraceae</taxon>
        <taxon>Brachyspira</taxon>
    </lineage>
</organism>
<name>A0ABX5B6Q9_9SPIR</name>
<evidence type="ECO:0000313" key="2">
    <source>
        <dbReference type="Proteomes" id="UP000238924"/>
    </source>
</evidence>
<dbReference type="Proteomes" id="UP000238924">
    <property type="component" value="Unassembled WGS sequence"/>
</dbReference>
<dbReference type="EMBL" id="JJMJ01000028">
    <property type="protein sequence ID" value="PPS22960.1"/>
    <property type="molecule type" value="Genomic_DNA"/>
</dbReference>